<dbReference type="eggNOG" id="COG0501">
    <property type="taxonomic scope" value="Bacteria"/>
</dbReference>
<keyword evidence="3 12" id="KW-0645">Protease</keyword>
<keyword evidence="10" id="KW-0564">Palmitate</keyword>
<comment type="cofactor">
    <cofactor evidence="12">
        <name>Zn(2+)</name>
        <dbReference type="ChEBI" id="CHEBI:29105"/>
    </cofactor>
    <text evidence="12">Binds 1 zinc ion per subunit.</text>
</comment>
<dbReference type="GO" id="GO:0046872">
    <property type="term" value="F:metal ion binding"/>
    <property type="evidence" value="ECO:0007669"/>
    <property type="project" value="UniProtKB-KW"/>
</dbReference>
<sequence>MGYAGKFANNLPQAARHVHGTSFCRFRNLWIMLACCAIHSPVRCAFPYTETERRFTCKRRIFRIILTLCGRENMKIRALLVAMSVATVLTGCQNMDSSGLLSSGAEAFQAYSLSDAQVKKLSDQACQEMDSKATIAPANSEYARRLTTISRALGDNINGQPVNYKVYMAKDVNAFAMANGCIRVYSGLMDMMTDNEVEAVLGHEMGHVALGHVKKGMQVALGTNAIRVAAASAGGIVGSLSQSQLGDLGEKLVNSQFTQRQESEADDYSYDLLRQRGISPAGLATSFEKLAKLEEGRQSSMFDDHPASAERAQHIRDRMSADGVK</sequence>
<dbReference type="EMBL" id="AE014075">
    <property type="protein sequence ID" value="AAN81969.1"/>
    <property type="molecule type" value="Genomic_DNA"/>
</dbReference>
<feature type="domain" description="Peptidase M48" evidence="14">
    <location>
        <begin position="155"/>
        <end position="318"/>
    </location>
</feature>
<comment type="similarity">
    <text evidence="12">Belongs to the peptidase M48 family.</text>
</comment>
<accession>A0A0H2VAE8</accession>
<evidence type="ECO:0000256" key="2">
    <source>
        <dbReference type="ARBA" id="ARBA00009779"/>
    </source>
</evidence>
<dbReference type="GO" id="GO:0016020">
    <property type="term" value="C:membrane"/>
    <property type="evidence" value="ECO:0007669"/>
    <property type="project" value="UniProtKB-SubCell"/>
</dbReference>
<dbReference type="InterPro" id="IPR051156">
    <property type="entry name" value="Mito/Outer_Membr_Metalloprot"/>
</dbReference>
<evidence type="ECO:0000256" key="7">
    <source>
        <dbReference type="ARBA" id="ARBA00022833"/>
    </source>
</evidence>
<dbReference type="CDD" id="cd07334">
    <property type="entry name" value="M48C_loiP_like"/>
    <property type="match status" value="1"/>
</dbReference>
<dbReference type="Proteomes" id="UP000001410">
    <property type="component" value="Chromosome"/>
</dbReference>
<evidence type="ECO:0000256" key="10">
    <source>
        <dbReference type="ARBA" id="ARBA00023139"/>
    </source>
</evidence>
<keyword evidence="6 12" id="KW-0378">Hydrolase</keyword>
<keyword evidence="5" id="KW-0732">Signal</keyword>
<keyword evidence="16" id="KW-1185">Reference proteome</keyword>
<evidence type="ECO:0000313" key="16">
    <source>
        <dbReference type="Proteomes" id="UP000001410"/>
    </source>
</evidence>
<evidence type="ECO:0000256" key="9">
    <source>
        <dbReference type="ARBA" id="ARBA00023136"/>
    </source>
</evidence>
<dbReference type="InterPro" id="IPR001915">
    <property type="entry name" value="Peptidase_M48"/>
</dbReference>
<dbReference type="Pfam" id="PF01435">
    <property type="entry name" value="Peptidase_M48"/>
    <property type="match status" value="1"/>
</dbReference>
<dbReference type="Gene3D" id="3.30.2010.10">
    <property type="entry name" value="Metalloproteases ('zincins'), catalytic domain"/>
    <property type="match status" value="1"/>
</dbReference>
<evidence type="ECO:0000259" key="14">
    <source>
        <dbReference type="Pfam" id="PF01435"/>
    </source>
</evidence>
<dbReference type="SMR" id="A0A0H2VAE8"/>
<gene>
    <name evidence="15" type="primary">yggG</name>
    <name evidence="15" type="ordered locus">c3521</name>
</gene>
<dbReference type="PANTHER" id="PTHR22726:SF4">
    <property type="entry name" value="METALLOPROTEASE LOIP"/>
    <property type="match status" value="1"/>
</dbReference>
<dbReference type="KEGG" id="ecc:c3521"/>
<dbReference type="HOGENOM" id="CLU_074068_0_0_6"/>
<keyword evidence="11" id="KW-0449">Lipoprotein</keyword>
<protein>
    <submittedName>
        <fullName evidence="15">Putative metalloprotease yggG</fullName>
        <ecNumber evidence="15">3.4.24.-</ecNumber>
    </submittedName>
</protein>
<dbReference type="FunFam" id="3.30.2010.10:FF:000004">
    <property type="entry name" value="Metalloprotease YcaL"/>
    <property type="match status" value="1"/>
</dbReference>
<comment type="similarity">
    <text evidence="2">Belongs to the peptidase M48B family.</text>
</comment>
<keyword evidence="4" id="KW-0479">Metal-binding</keyword>
<dbReference type="GO" id="GO:0051603">
    <property type="term" value="P:proteolysis involved in protein catabolic process"/>
    <property type="evidence" value="ECO:0007669"/>
    <property type="project" value="TreeGrafter"/>
</dbReference>
<comment type="subcellular location">
    <subcellularLocation>
        <location evidence="1">Membrane</location>
        <topology evidence="1">Lipid-anchor</topology>
    </subcellularLocation>
</comment>
<evidence type="ECO:0000256" key="11">
    <source>
        <dbReference type="ARBA" id="ARBA00023288"/>
    </source>
</evidence>
<dbReference type="AlphaFoldDB" id="A0A0H2VAE8"/>
<feature type="region of interest" description="Disordered" evidence="13">
    <location>
        <begin position="296"/>
        <end position="325"/>
    </location>
</feature>
<evidence type="ECO:0000256" key="6">
    <source>
        <dbReference type="ARBA" id="ARBA00022801"/>
    </source>
</evidence>
<keyword evidence="7 12" id="KW-0862">Zinc</keyword>
<evidence type="ECO:0000256" key="5">
    <source>
        <dbReference type="ARBA" id="ARBA00022729"/>
    </source>
</evidence>
<dbReference type="PANTHER" id="PTHR22726">
    <property type="entry name" value="METALLOENDOPEPTIDASE OMA1"/>
    <property type="match status" value="1"/>
</dbReference>
<evidence type="ECO:0000256" key="12">
    <source>
        <dbReference type="RuleBase" id="RU003983"/>
    </source>
</evidence>
<evidence type="ECO:0000256" key="4">
    <source>
        <dbReference type="ARBA" id="ARBA00022723"/>
    </source>
</evidence>
<keyword evidence="9" id="KW-0472">Membrane</keyword>
<reference evidence="15 16" key="1">
    <citation type="journal article" date="2002" name="Proc. Natl. Acad. Sci. U.S.A.">
        <title>Extensive mosaic structure revealed by the complete genome sequence of uropathogenic Escherichia coli.</title>
        <authorList>
            <person name="Welch R.A."/>
            <person name="Burland V."/>
            <person name="Plunkett G.III."/>
            <person name="Redford P."/>
            <person name="Roesch P."/>
            <person name="Rasko D."/>
            <person name="Buckles E.L."/>
            <person name="Liou S.R."/>
            <person name="Boutin A."/>
            <person name="Hackett J."/>
            <person name="Stroud D."/>
            <person name="Mayhew G.F."/>
            <person name="Rose D.J."/>
            <person name="Zhou S."/>
            <person name="Schwartz D.C."/>
            <person name="Perna N.T."/>
            <person name="Mobley H.L."/>
            <person name="Donnenberg M.S."/>
            <person name="Blattner F.R."/>
        </authorList>
    </citation>
    <scope>NUCLEOTIDE SEQUENCE [LARGE SCALE GENOMIC DNA]</scope>
    <source>
        <strain evidence="16">CFT073 / ATCC 700928 / UPEC</strain>
    </source>
</reference>
<keyword evidence="8 12" id="KW-0482">Metalloprotease</keyword>
<dbReference type="EC" id="3.4.24.-" evidence="15"/>
<evidence type="ECO:0000256" key="1">
    <source>
        <dbReference type="ARBA" id="ARBA00004635"/>
    </source>
</evidence>
<dbReference type="STRING" id="199310.c3521"/>
<evidence type="ECO:0000256" key="13">
    <source>
        <dbReference type="SAM" id="MobiDB-lite"/>
    </source>
</evidence>
<proteinExistence type="inferred from homology"/>
<evidence type="ECO:0000256" key="3">
    <source>
        <dbReference type="ARBA" id="ARBA00022670"/>
    </source>
</evidence>
<dbReference type="GO" id="GO:0004222">
    <property type="term" value="F:metalloendopeptidase activity"/>
    <property type="evidence" value="ECO:0007669"/>
    <property type="project" value="InterPro"/>
</dbReference>
<evidence type="ECO:0000256" key="8">
    <source>
        <dbReference type="ARBA" id="ARBA00023049"/>
    </source>
</evidence>
<evidence type="ECO:0000313" key="15">
    <source>
        <dbReference type="EMBL" id="AAN81969.1"/>
    </source>
</evidence>
<name>A0A0H2VAE8_ECOL6</name>
<organism evidence="15 16">
    <name type="scientific">Escherichia coli O6:H1 (strain CFT073 / ATCC 700928 / UPEC)</name>
    <dbReference type="NCBI Taxonomy" id="199310"/>
    <lineage>
        <taxon>Bacteria</taxon>
        <taxon>Pseudomonadati</taxon>
        <taxon>Pseudomonadota</taxon>
        <taxon>Gammaproteobacteria</taxon>
        <taxon>Enterobacterales</taxon>
        <taxon>Enterobacteriaceae</taxon>
        <taxon>Escherichia</taxon>
    </lineage>
</organism>